<sequence length="145" mass="16333">MAKRYFLLFFIAVFTLGIQAQSMDAPTGRWKTTDDETGETKSIIEIYEEGGSYAGRIAQILTGNDDAICDKCSGKQKNKPMLGLVIINNLKPEAKGEWSGGTILDPQKGSEYRLSAWFEDGDANKLYIRGKHWTGLYRTQVWTRE</sequence>
<feature type="chain" id="PRO_5011743754" description="DUF2147 domain-containing protein" evidence="1">
    <location>
        <begin position="21"/>
        <end position="145"/>
    </location>
</feature>
<dbReference type="InterPro" id="IPR019223">
    <property type="entry name" value="DUF2147"/>
</dbReference>
<organism evidence="3 4">
    <name type="scientific">Neolewinella agarilytica</name>
    <dbReference type="NCBI Taxonomy" id="478744"/>
    <lineage>
        <taxon>Bacteria</taxon>
        <taxon>Pseudomonadati</taxon>
        <taxon>Bacteroidota</taxon>
        <taxon>Saprospiria</taxon>
        <taxon>Saprospirales</taxon>
        <taxon>Lewinellaceae</taxon>
        <taxon>Neolewinella</taxon>
    </lineage>
</organism>
<dbReference type="STRING" id="478744.SAMN05444359_13239"/>
<dbReference type="InParanoid" id="A0A1H9MYP4"/>
<accession>A0A1H9MYP4</accession>
<dbReference type="Pfam" id="PF09917">
    <property type="entry name" value="DUF2147"/>
    <property type="match status" value="1"/>
</dbReference>
<gene>
    <name evidence="3" type="ORF">SAMN05444359_13239</name>
</gene>
<evidence type="ECO:0000313" key="3">
    <source>
        <dbReference type="EMBL" id="SER28535.1"/>
    </source>
</evidence>
<feature type="domain" description="DUF2147" evidence="2">
    <location>
        <begin position="28"/>
        <end position="144"/>
    </location>
</feature>
<evidence type="ECO:0000256" key="1">
    <source>
        <dbReference type="SAM" id="SignalP"/>
    </source>
</evidence>
<dbReference type="RefSeq" id="WP_090172620.1">
    <property type="nucleotide sequence ID" value="NZ_FOFB01000032.1"/>
</dbReference>
<evidence type="ECO:0000259" key="2">
    <source>
        <dbReference type="Pfam" id="PF09917"/>
    </source>
</evidence>
<keyword evidence="1" id="KW-0732">Signal</keyword>
<feature type="signal peptide" evidence="1">
    <location>
        <begin position="1"/>
        <end position="20"/>
    </location>
</feature>
<dbReference type="PANTHER" id="PTHR36919:SF3">
    <property type="entry name" value="BLL5882 PROTEIN"/>
    <property type="match status" value="1"/>
</dbReference>
<protein>
    <recommendedName>
        <fullName evidence="2">DUF2147 domain-containing protein</fullName>
    </recommendedName>
</protein>
<dbReference type="Gene3D" id="2.40.128.520">
    <property type="match status" value="1"/>
</dbReference>
<name>A0A1H9MYP4_9BACT</name>
<proteinExistence type="predicted"/>
<dbReference type="AlphaFoldDB" id="A0A1H9MYP4"/>
<reference evidence="4" key="1">
    <citation type="submission" date="2016-10" db="EMBL/GenBank/DDBJ databases">
        <authorList>
            <person name="Varghese N."/>
            <person name="Submissions S."/>
        </authorList>
    </citation>
    <scope>NUCLEOTIDE SEQUENCE [LARGE SCALE GENOMIC DNA]</scope>
    <source>
        <strain evidence="4">DSM 24740</strain>
    </source>
</reference>
<evidence type="ECO:0000313" key="4">
    <source>
        <dbReference type="Proteomes" id="UP000199021"/>
    </source>
</evidence>
<dbReference type="PANTHER" id="PTHR36919">
    <property type="entry name" value="BLR1215 PROTEIN"/>
    <property type="match status" value="1"/>
</dbReference>
<dbReference type="Proteomes" id="UP000199021">
    <property type="component" value="Unassembled WGS sequence"/>
</dbReference>
<dbReference type="EMBL" id="FOFB01000032">
    <property type="protein sequence ID" value="SER28535.1"/>
    <property type="molecule type" value="Genomic_DNA"/>
</dbReference>
<dbReference type="OrthoDB" id="9814399at2"/>
<keyword evidence="4" id="KW-1185">Reference proteome</keyword>